<feature type="region of interest" description="Disordered" evidence="1">
    <location>
        <begin position="368"/>
        <end position="391"/>
    </location>
</feature>
<evidence type="ECO:0000313" key="5">
    <source>
        <dbReference type="Proteomes" id="UP000683360"/>
    </source>
</evidence>
<keyword evidence="3" id="KW-0732">Signal</keyword>
<protein>
    <submittedName>
        <fullName evidence="4">CoxA</fullName>
    </submittedName>
</protein>
<gene>
    <name evidence="4" type="ORF">MEDL_39513</name>
</gene>
<keyword evidence="5" id="KW-1185">Reference proteome</keyword>
<evidence type="ECO:0000256" key="3">
    <source>
        <dbReference type="SAM" id="SignalP"/>
    </source>
</evidence>
<feature type="chain" id="PRO_5035911040" evidence="3">
    <location>
        <begin position="20"/>
        <end position="509"/>
    </location>
</feature>
<feature type="compositionally biased region" description="Polar residues" evidence="1">
    <location>
        <begin position="374"/>
        <end position="391"/>
    </location>
</feature>
<dbReference type="EMBL" id="CAJPWZ010001900">
    <property type="protein sequence ID" value="CAG2226439.1"/>
    <property type="molecule type" value="Genomic_DNA"/>
</dbReference>
<keyword evidence="2" id="KW-0812">Transmembrane</keyword>
<dbReference type="AlphaFoldDB" id="A0A8S3T3P9"/>
<reference evidence="4" key="1">
    <citation type="submission" date="2021-03" db="EMBL/GenBank/DDBJ databases">
        <authorList>
            <person name="Bekaert M."/>
        </authorList>
    </citation>
    <scope>NUCLEOTIDE SEQUENCE</scope>
</reference>
<evidence type="ECO:0000256" key="1">
    <source>
        <dbReference type="SAM" id="MobiDB-lite"/>
    </source>
</evidence>
<name>A0A8S3T3P9_MYTED</name>
<comment type="caution">
    <text evidence="4">The sequence shown here is derived from an EMBL/GenBank/DDBJ whole genome shotgun (WGS) entry which is preliminary data.</text>
</comment>
<accession>A0A8S3T3P9</accession>
<feature type="signal peptide" evidence="3">
    <location>
        <begin position="1"/>
        <end position="19"/>
    </location>
</feature>
<proteinExistence type="predicted"/>
<feature type="transmembrane region" description="Helical" evidence="2">
    <location>
        <begin position="470"/>
        <end position="489"/>
    </location>
</feature>
<organism evidence="4 5">
    <name type="scientific">Mytilus edulis</name>
    <name type="common">Blue mussel</name>
    <dbReference type="NCBI Taxonomy" id="6550"/>
    <lineage>
        <taxon>Eukaryota</taxon>
        <taxon>Metazoa</taxon>
        <taxon>Spiralia</taxon>
        <taxon>Lophotrochozoa</taxon>
        <taxon>Mollusca</taxon>
        <taxon>Bivalvia</taxon>
        <taxon>Autobranchia</taxon>
        <taxon>Pteriomorphia</taxon>
        <taxon>Mytilida</taxon>
        <taxon>Mytiloidea</taxon>
        <taxon>Mytilidae</taxon>
        <taxon>Mytilinae</taxon>
        <taxon>Mytilus</taxon>
    </lineage>
</organism>
<dbReference type="OrthoDB" id="6112933at2759"/>
<evidence type="ECO:0000313" key="4">
    <source>
        <dbReference type="EMBL" id="CAG2226439.1"/>
    </source>
</evidence>
<keyword evidence="2" id="KW-1133">Transmembrane helix</keyword>
<dbReference type="Proteomes" id="UP000683360">
    <property type="component" value="Unassembled WGS sequence"/>
</dbReference>
<evidence type="ECO:0000256" key="2">
    <source>
        <dbReference type="SAM" id="Phobius"/>
    </source>
</evidence>
<sequence length="509" mass="57067">MKRKIILLCLLWKYSDVVSEVNKIYNLMVLNEETNTNMEDYWESGYSDIDPNGDKHLSSVYDVIAHGNFRSALVDDWFLEPPHEVALLLFNGVGDLHFWMIFNTVNSSDVFQSWMTPERLLATSSPVISSSHTSIKWNIPGYQFVMCPLLPTPTGWFAVTDRNIRNNSNSLRPYFVIPMNASDSFTALSENQNAGPYQTVLIKSFQYSGVKTVEIDLVLHFGPGPVYISEIEVTNIATTIYSAREDFTLEYSIDDCSLQKRVEYSNLTDRNVTIFKTSVINRIETVLVRCLWITFERKMWSLTVNIYAPSPEVTALIVLIRGFWYTDYLLSGTSQAVNNLLKTLGDTTGASATESDIATLTTVEFTTATEEKNTQNNQHTTSVATTENTSPEVSSGLASLEETTHSLLNGNLVTSSSSLVCLCSCVAGINIDLETRLKELKLAIAVNKTALSSYRRRLISADDNSQTASYLGYFAGTILSLVLLFILLLDMSSFAKHIKCIQRRSKRMK</sequence>
<keyword evidence="2" id="KW-0472">Membrane</keyword>